<dbReference type="PANTHER" id="PTHR43727:SF2">
    <property type="entry name" value="GROUP IV DECARBOXYLASE"/>
    <property type="match status" value="1"/>
</dbReference>
<dbReference type="PROSITE" id="PS00879">
    <property type="entry name" value="ODR_DC_2_2"/>
    <property type="match status" value="1"/>
</dbReference>
<dbReference type="PRINTS" id="PR01179">
    <property type="entry name" value="ODADCRBXLASE"/>
</dbReference>
<feature type="modified residue" description="N6-(pyridoxal phosphate)lysine" evidence="3">
    <location>
        <position position="67"/>
    </location>
</feature>
<dbReference type="GO" id="GO:0009089">
    <property type="term" value="P:lysine biosynthetic process via diaminopimelate"/>
    <property type="evidence" value="ECO:0007669"/>
    <property type="project" value="TreeGrafter"/>
</dbReference>
<dbReference type="SUPFAM" id="SSF50621">
    <property type="entry name" value="Alanine racemase C-terminal domain-like"/>
    <property type="match status" value="1"/>
</dbReference>
<reference evidence="7" key="1">
    <citation type="submission" date="2022-06" db="EMBL/GenBank/DDBJ databases">
        <title>A novel DMS-producing enzyme.</title>
        <authorList>
            <person name="Zhang Y."/>
        </authorList>
    </citation>
    <scope>NUCLEOTIDE SEQUENCE</scope>
    <source>
        <strain evidence="7">H10-59</strain>
    </source>
</reference>
<dbReference type="SUPFAM" id="SSF51419">
    <property type="entry name" value="PLP-binding barrel"/>
    <property type="match status" value="1"/>
</dbReference>
<evidence type="ECO:0000256" key="2">
    <source>
        <dbReference type="ARBA" id="ARBA00022898"/>
    </source>
</evidence>
<dbReference type="PANTHER" id="PTHR43727">
    <property type="entry name" value="DIAMINOPIMELATE DECARBOXYLASE"/>
    <property type="match status" value="1"/>
</dbReference>
<comment type="similarity">
    <text evidence="4">Belongs to the Orn/Lys/Arg decarboxylase class-II family.</text>
</comment>
<evidence type="ECO:0000256" key="3">
    <source>
        <dbReference type="PIRSR" id="PIRSR600183-50"/>
    </source>
</evidence>
<dbReference type="InterPro" id="IPR000183">
    <property type="entry name" value="Orn/DAP/Arg_de-COase"/>
</dbReference>
<evidence type="ECO:0000256" key="1">
    <source>
        <dbReference type="ARBA" id="ARBA00001933"/>
    </source>
</evidence>
<evidence type="ECO:0000256" key="4">
    <source>
        <dbReference type="RuleBase" id="RU003737"/>
    </source>
</evidence>
<dbReference type="InterPro" id="IPR009006">
    <property type="entry name" value="Ala_racemase/Decarboxylase_C"/>
</dbReference>
<dbReference type="EMBL" id="CP098828">
    <property type="protein sequence ID" value="XBO74179.1"/>
    <property type="molecule type" value="Genomic_DNA"/>
</dbReference>
<dbReference type="Pfam" id="PF00278">
    <property type="entry name" value="Orn_DAP_Arg_deC"/>
    <property type="match status" value="1"/>
</dbReference>
<dbReference type="GO" id="GO:0008836">
    <property type="term" value="F:diaminopimelate decarboxylase activity"/>
    <property type="evidence" value="ECO:0007669"/>
    <property type="project" value="TreeGrafter"/>
</dbReference>
<dbReference type="InterPro" id="IPR022644">
    <property type="entry name" value="De-COase2_N"/>
</dbReference>
<dbReference type="RefSeq" id="WP_348814700.1">
    <property type="nucleotide sequence ID" value="NZ_CP098828.1"/>
</dbReference>
<dbReference type="CDD" id="cd06843">
    <property type="entry name" value="PLPDE_III_PvsE_like"/>
    <property type="match status" value="1"/>
</dbReference>
<dbReference type="Pfam" id="PF02784">
    <property type="entry name" value="Orn_Arg_deC_N"/>
    <property type="match status" value="1"/>
</dbReference>
<name>A0AAU7KRG5_9GAMM</name>
<feature type="domain" description="Orn/DAP/Arg decarboxylase 2 N-terminal" evidence="6">
    <location>
        <begin position="43"/>
        <end position="295"/>
    </location>
</feature>
<dbReference type="Gene3D" id="3.20.20.10">
    <property type="entry name" value="Alanine racemase"/>
    <property type="match status" value="1"/>
</dbReference>
<dbReference type="InterPro" id="IPR022643">
    <property type="entry name" value="De-COase2_C"/>
</dbReference>
<dbReference type="InterPro" id="IPR022657">
    <property type="entry name" value="De-COase2_CS"/>
</dbReference>
<protein>
    <submittedName>
        <fullName evidence="7">Type III PLP-dependent enzyme</fullName>
    </submittedName>
</protein>
<dbReference type="Gene3D" id="2.40.37.10">
    <property type="entry name" value="Lyase, Ornithine Decarboxylase, Chain A, domain 1"/>
    <property type="match status" value="1"/>
</dbReference>
<dbReference type="InterPro" id="IPR029066">
    <property type="entry name" value="PLP-binding_barrel"/>
</dbReference>
<evidence type="ECO:0000259" key="6">
    <source>
        <dbReference type="Pfam" id="PF02784"/>
    </source>
</evidence>
<feature type="domain" description="Orn/DAP/Arg decarboxylase 2 C-terminal" evidence="5">
    <location>
        <begin position="41"/>
        <end position="390"/>
    </location>
</feature>
<evidence type="ECO:0000259" key="5">
    <source>
        <dbReference type="Pfam" id="PF00278"/>
    </source>
</evidence>
<evidence type="ECO:0000313" key="7">
    <source>
        <dbReference type="EMBL" id="XBO74179.1"/>
    </source>
</evidence>
<gene>
    <name evidence="7" type="ORF">NFG57_15305</name>
</gene>
<organism evidence="7">
    <name type="scientific">Halomonas sp. H10-59</name>
    <dbReference type="NCBI Taxonomy" id="2950874"/>
    <lineage>
        <taxon>Bacteria</taxon>
        <taxon>Pseudomonadati</taxon>
        <taxon>Pseudomonadota</taxon>
        <taxon>Gammaproteobacteria</taxon>
        <taxon>Oceanospirillales</taxon>
        <taxon>Halomonadaceae</taxon>
        <taxon>Halomonas</taxon>
    </lineage>
</organism>
<feature type="active site" description="Proton donor" evidence="3">
    <location>
        <position position="363"/>
    </location>
</feature>
<comment type="cofactor">
    <cofactor evidence="1 3">
        <name>pyridoxal 5'-phosphate</name>
        <dbReference type="ChEBI" id="CHEBI:597326"/>
    </cofactor>
</comment>
<accession>A0AAU7KRG5</accession>
<proteinExistence type="inferred from homology"/>
<dbReference type="AlphaFoldDB" id="A0AAU7KRG5"/>
<keyword evidence="2 3" id="KW-0663">Pyridoxal phosphate</keyword>
<sequence>MADSVAVSGRREAQRLPPAVREAIRSHQAEAQGPIAAFVYDLDALAARARSIKAALPEGVELYYAIKANSEAPVLGTLAPIVDGFELSSGGEIERMREATSTLPWVLSGPGKLDSEMALAMDEGIEAFHVESLGEIARLERLAAARGRHQAVLIRINPTLPEALSSRLRMAGTATPFGIDEARLGEAVAAVDAAAHLTLVGFHIHAMSHQTSVARHQALLDSYLARWPEWRALAASPARVTQLNVGGGIGVDYMAPFEPERQFDWQALCAHLDARLTAMAQAPRVRFEIGRFLSAFCGYYAIEVLDTKHSHGQGFVVCRGGTHQFRLPAAQGHDHPVIHLPSGERGEASSGEKRPWTVVGQLCTPKDVLGRDRLLGDVAPRDLLVLPLAGAYGYNISHADFLCHPRPPQIFMGADRASPDTAR</sequence>